<evidence type="ECO:0000256" key="1">
    <source>
        <dbReference type="SAM" id="Phobius"/>
    </source>
</evidence>
<feature type="transmembrane region" description="Helical" evidence="1">
    <location>
        <begin position="25"/>
        <end position="42"/>
    </location>
</feature>
<keyword evidence="1" id="KW-0812">Transmembrane</keyword>
<dbReference type="Proteomes" id="UP000597656">
    <property type="component" value="Unassembled WGS sequence"/>
</dbReference>
<evidence type="ECO:0000313" key="2">
    <source>
        <dbReference type="EMBL" id="GGM90246.1"/>
    </source>
</evidence>
<reference evidence="3" key="1">
    <citation type="journal article" date="2019" name="Int. J. Syst. Evol. Microbiol.">
        <title>The Global Catalogue of Microorganisms (GCM) 10K type strain sequencing project: providing services to taxonomists for standard genome sequencing and annotation.</title>
        <authorList>
            <consortium name="The Broad Institute Genomics Platform"/>
            <consortium name="The Broad Institute Genome Sequencing Center for Infectious Disease"/>
            <person name="Wu L."/>
            <person name="Ma J."/>
        </authorList>
    </citation>
    <scope>NUCLEOTIDE SEQUENCE [LARGE SCALE GENOMIC DNA]</scope>
    <source>
        <strain evidence="3">CGMCC 4.7319</strain>
    </source>
</reference>
<feature type="transmembrane region" description="Helical" evidence="1">
    <location>
        <begin position="54"/>
        <end position="74"/>
    </location>
</feature>
<sequence>MTQANNTPDLLAPVGVDSFFQPRRVAFWVMVFFIANGLFFEATQLLTAYRIVPVAVLFGVVLWTLYTIPVLLFFRSLDLFEQHPPLGFVLAFAWGGFAATYLAVSANSAIFSLASKLGGPQYAADWGPALAGPTVEEPLKLLGVVLLVLVARNQFPTLLSVVATGAMVGLGFQVLEDMSYSINTAIAFPMDNEVLPVALMLGTRGILSGIWSHAMFTSVAAFGIGYFLTRRHKPFVQRVAVAVAAFAAAWSLHFFWNSPFFTDLGFLPSIFIKAVPVAIVGYLIWRLAGKEEGTYLKVLADHLVADDLITPAEREDLPSLRRRLHARKELKKAKGSKAAKALRELQREQVRLVMYHGRYGAGVKLLDHEYAVHRARARLTALTTDQRAAA</sequence>
<dbReference type="PANTHER" id="PTHR36844:SF1">
    <property type="entry name" value="PROTEASE PRSW"/>
    <property type="match status" value="1"/>
</dbReference>
<keyword evidence="3" id="KW-1185">Reference proteome</keyword>
<gene>
    <name evidence="2" type="ORF">GCM10011609_28950</name>
</gene>
<feature type="transmembrane region" description="Helical" evidence="1">
    <location>
        <begin position="155"/>
        <end position="175"/>
    </location>
</feature>
<dbReference type="RefSeq" id="WP_229693373.1">
    <property type="nucleotide sequence ID" value="NZ_BMNC01000003.1"/>
</dbReference>
<comment type="caution">
    <text evidence="2">The sequence shown here is derived from an EMBL/GenBank/DDBJ whole genome shotgun (WGS) entry which is preliminary data.</text>
</comment>
<feature type="transmembrane region" description="Helical" evidence="1">
    <location>
        <begin position="210"/>
        <end position="228"/>
    </location>
</feature>
<organism evidence="2 3">
    <name type="scientific">Lentzea pudingi</name>
    <dbReference type="NCBI Taxonomy" id="1789439"/>
    <lineage>
        <taxon>Bacteria</taxon>
        <taxon>Bacillati</taxon>
        <taxon>Actinomycetota</taxon>
        <taxon>Actinomycetes</taxon>
        <taxon>Pseudonocardiales</taxon>
        <taxon>Pseudonocardiaceae</taxon>
        <taxon>Lentzea</taxon>
    </lineage>
</organism>
<dbReference type="Pfam" id="PF13367">
    <property type="entry name" value="PrsW-protease"/>
    <property type="match status" value="1"/>
</dbReference>
<name>A0ABQ2HSE8_9PSEU</name>
<dbReference type="EMBL" id="BMNC01000003">
    <property type="protein sequence ID" value="GGM90246.1"/>
    <property type="molecule type" value="Genomic_DNA"/>
</dbReference>
<dbReference type="PANTHER" id="PTHR36844">
    <property type="entry name" value="PROTEASE PRSW"/>
    <property type="match status" value="1"/>
</dbReference>
<feature type="transmembrane region" description="Helical" evidence="1">
    <location>
        <begin position="86"/>
        <end position="104"/>
    </location>
</feature>
<proteinExistence type="predicted"/>
<accession>A0ABQ2HSE8</accession>
<evidence type="ECO:0000313" key="3">
    <source>
        <dbReference type="Proteomes" id="UP000597656"/>
    </source>
</evidence>
<keyword evidence="1" id="KW-0472">Membrane</keyword>
<keyword evidence="1" id="KW-1133">Transmembrane helix</keyword>
<protein>
    <recommendedName>
        <fullName evidence="4">Membrane proteinase PrsW, cleaves anti-sigma factor RsiW, M82 family</fullName>
    </recommendedName>
</protein>
<feature type="transmembrane region" description="Helical" evidence="1">
    <location>
        <begin position="266"/>
        <end position="285"/>
    </location>
</feature>
<dbReference type="InterPro" id="IPR026898">
    <property type="entry name" value="PrsW"/>
</dbReference>
<evidence type="ECO:0008006" key="4">
    <source>
        <dbReference type="Google" id="ProtNLM"/>
    </source>
</evidence>
<feature type="transmembrane region" description="Helical" evidence="1">
    <location>
        <begin position="235"/>
        <end position="254"/>
    </location>
</feature>